<dbReference type="InterPro" id="IPR006059">
    <property type="entry name" value="SBP"/>
</dbReference>
<evidence type="ECO:0000259" key="2">
    <source>
        <dbReference type="Pfam" id="PF12010"/>
    </source>
</evidence>
<evidence type="ECO:0000313" key="4">
    <source>
        <dbReference type="Proteomes" id="UP001597362"/>
    </source>
</evidence>
<dbReference type="Pfam" id="PF12010">
    <property type="entry name" value="DUF3502"/>
    <property type="match status" value="1"/>
</dbReference>
<organism evidence="3 4">
    <name type="scientific">Paenibacillus yanchengensis</name>
    <dbReference type="NCBI Taxonomy" id="2035833"/>
    <lineage>
        <taxon>Bacteria</taxon>
        <taxon>Bacillati</taxon>
        <taxon>Bacillota</taxon>
        <taxon>Bacilli</taxon>
        <taxon>Bacillales</taxon>
        <taxon>Paenibacillaceae</taxon>
        <taxon>Paenibacillus</taxon>
    </lineage>
</organism>
<dbReference type="InterPro" id="IPR022627">
    <property type="entry name" value="DUF3502"/>
</dbReference>
<feature type="transmembrane region" description="Helical" evidence="1">
    <location>
        <begin position="12"/>
        <end position="32"/>
    </location>
</feature>
<dbReference type="Proteomes" id="UP001597362">
    <property type="component" value="Unassembled WGS sequence"/>
</dbReference>
<comment type="caution">
    <text evidence="3">The sequence shown here is derived from an EMBL/GenBank/DDBJ whole genome shotgun (WGS) entry which is preliminary data.</text>
</comment>
<evidence type="ECO:0000256" key="1">
    <source>
        <dbReference type="SAM" id="Phobius"/>
    </source>
</evidence>
<reference evidence="4" key="1">
    <citation type="journal article" date="2019" name="Int. J. Syst. Evol. Microbiol.">
        <title>The Global Catalogue of Microorganisms (GCM) 10K type strain sequencing project: providing services to taxonomists for standard genome sequencing and annotation.</title>
        <authorList>
            <consortium name="The Broad Institute Genomics Platform"/>
            <consortium name="The Broad Institute Genome Sequencing Center for Infectious Disease"/>
            <person name="Wu L."/>
            <person name="Ma J."/>
        </authorList>
    </citation>
    <scope>NUCLEOTIDE SEQUENCE [LARGE SCALE GENOMIC DNA]</scope>
    <source>
        <strain evidence="4">GH52</strain>
    </source>
</reference>
<keyword evidence="4" id="KW-1185">Reference proteome</keyword>
<keyword evidence="1" id="KW-0472">Membrane</keyword>
<dbReference type="EMBL" id="JBHUHO010000040">
    <property type="protein sequence ID" value="MFD2117414.1"/>
    <property type="molecule type" value="Genomic_DNA"/>
</dbReference>
<sequence>MRQRLYKGQINFLFVIVIILIVALLSPFMKLYNKQHTSVPDNVVNLIYYTIGEPDKDLKLVNDKINELLMEKLGITITYIKVGWQEYDDRLNTLLAAGTPFDIAFTDDYASDTQRHAWLRLDEYLSTIGKEMYKAIDPAFWQGARINDSGIYGIPTNKELAVRQHWMYPEVLVNKYKIDISNYTTLASLEPLLETIKQQEPNYIPMELDRDSHNFFALDGYEYFKNKSLPLMINSFDPQAPVEKIFETETARKVLDTLRNYYVLGYINEDAAVRQNQALTWGEKTFWKAAEGGPLSENSWSKDRGYKVVAHPVTPPLITTESLHGGMMVISAETKHPVESIQFLNLLNTDPELRNLFNYGIEGIHYTLDTNGQVVPKPPLNKNREQIADAPPSYRGVQYTQGNWFILKTIGGDFPDPYNKWEYFHRANKKSSPSALLGFSPNLSDFQHQVQAIKAVWIKYYPSLMTGSVDVDKELPKFNRELREAGIDEVLVEVQKQLDAWRNAQK</sequence>
<proteinExistence type="predicted"/>
<keyword evidence="1" id="KW-0812">Transmembrane</keyword>
<feature type="domain" description="DUF3502" evidence="2">
    <location>
        <begin position="436"/>
        <end position="502"/>
    </location>
</feature>
<dbReference type="RefSeq" id="WP_377774565.1">
    <property type="nucleotide sequence ID" value="NZ_JBHUHO010000040.1"/>
</dbReference>
<keyword evidence="1" id="KW-1133">Transmembrane helix</keyword>
<dbReference type="Gene3D" id="3.40.190.10">
    <property type="entry name" value="Periplasmic binding protein-like II"/>
    <property type="match status" value="2"/>
</dbReference>
<accession>A0ABW4YNX8</accession>
<protein>
    <submittedName>
        <fullName evidence="3">ABC transporter substrate-binding protein</fullName>
    </submittedName>
</protein>
<dbReference type="Pfam" id="PF13416">
    <property type="entry name" value="SBP_bac_8"/>
    <property type="match status" value="1"/>
</dbReference>
<name>A0ABW4YNX8_9BACL</name>
<gene>
    <name evidence="3" type="ORF">ACFSJH_16915</name>
</gene>
<dbReference type="SUPFAM" id="SSF53850">
    <property type="entry name" value="Periplasmic binding protein-like II"/>
    <property type="match status" value="1"/>
</dbReference>
<evidence type="ECO:0000313" key="3">
    <source>
        <dbReference type="EMBL" id="MFD2117414.1"/>
    </source>
</evidence>